<dbReference type="Proteomes" id="UP001430953">
    <property type="component" value="Unassembled WGS sequence"/>
</dbReference>
<organism evidence="1 2">
    <name type="scientific">Cardiocondyla obscurior</name>
    <dbReference type="NCBI Taxonomy" id="286306"/>
    <lineage>
        <taxon>Eukaryota</taxon>
        <taxon>Metazoa</taxon>
        <taxon>Ecdysozoa</taxon>
        <taxon>Arthropoda</taxon>
        <taxon>Hexapoda</taxon>
        <taxon>Insecta</taxon>
        <taxon>Pterygota</taxon>
        <taxon>Neoptera</taxon>
        <taxon>Endopterygota</taxon>
        <taxon>Hymenoptera</taxon>
        <taxon>Apocrita</taxon>
        <taxon>Aculeata</taxon>
        <taxon>Formicoidea</taxon>
        <taxon>Formicidae</taxon>
        <taxon>Myrmicinae</taxon>
        <taxon>Cardiocondyla</taxon>
    </lineage>
</organism>
<protein>
    <recommendedName>
        <fullName evidence="3">ATP synthase F0 subunit 8</fullName>
    </recommendedName>
</protein>
<accession>A0AAW2FHD3</accession>
<evidence type="ECO:0000313" key="2">
    <source>
        <dbReference type="Proteomes" id="UP001430953"/>
    </source>
</evidence>
<proteinExistence type="predicted"/>
<dbReference type="EMBL" id="JADYXP020000012">
    <property type="protein sequence ID" value="KAL0113322.1"/>
    <property type="molecule type" value="Genomic_DNA"/>
</dbReference>
<reference evidence="1 2" key="1">
    <citation type="submission" date="2023-03" db="EMBL/GenBank/DDBJ databases">
        <title>High recombination rates correlate with genetic variation in Cardiocondyla obscurior ants.</title>
        <authorList>
            <person name="Errbii M."/>
        </authorList>
    </citation>
    <scope>NUCLEOTIDE SEQUENCE [LARGE SCALE GENOMIC DNA]</scope>
    <source>
        <strain evidence="1">Alpha-2009</strain>
        <tissue evidence="1">Whole body</tissue>
    </source>
</reference>
<dbReference type="AlphaFoldDB" id="A0AAW2FHD3"/>
<sequence>MGSPLSASSICLGGKPVFMWLPDAAVLFYKWYIYQIKDRLILCEEKKRREKEKEKEKERQTVRSRQ</sequence>
<evidence type="ECO:0000313" key="1">
    <source>
        <dbReference type="EMBL" id="KAL0113322.1"/>
    </source>
</evidence>
<keyword evidence="2" id="KW-1185">Reference proteome</keyword>
<comment type="caution">
    <text evidence="1">The sequence shown here is derived from an EMBL/GenBank/DDBJ whole genome shotgun (WGS) entry which is preliminary data.</text>
</comment>
<name>A0AAW2FHD3_9HYME</name>
<evidence type="ECO:0008006" key="3">
    <source>
        <dbReference type="Google" id="ProtNLM"/>
    </source>
</evidence>
<gene>
    <name evidence="1" type="ORF">PUN28_012463</name>
</gene>